<dbReference type="AlphaFoldDB" id="A0A2G1BRW5"/>
<evidence type="ECO:0000313" key="2">
    <source>
        <dbReference type="Proteomes" id="UP000222163"/>
    </source>
</evidence>
<sequence length="271" mass="32263">MVSSKRILLKMINKAVKIIVLFFTFFLFQNCLNNKRESVKTVGVKSNELKKEQLLIFPKEDTILERNNPDSLDLSKHQIFIDTTRSSKFYKDLINWSESKWDIESIKSSVEELSKDFKLKNIEISNFPNHFISLRKLEGNFILYDRCDGIDPRFEIRKGFFIFYGPLESHADLISKIRINSEKRIELELKTHKAFSSDEKSFLIIEKIDDYIYKMEYKSENYNRLYYITTIENIRKFDLVVNNCPSMKMSEFEKFDGYIKSDRIEVEDLLN</sequence>
<organism evidence="1 2">
    <name type="scientific">Tenacibaculum discolor</name>
    <dbReference type="NCBI Taxonomy" id="361581"/>
    <lineage>
        <taxon>Bacteria</taxon>
        <taxon>Pseudomonadati</taxon>
        <taxon>Bacteroidota</taxon>
        <taxon>Flavobacteriia</taxon>
        <taxon>Flavobacteriales</taxon>
        <taxon>Flavobacteriaceae</taxon>
        <taxon>Tenacibaculum</taxon>
    </lineage>
</organism>
<comment type="caution">
    <text evidence="1">The sequence shown here is derived from an EMBL/GenBank/DDBJ whole genome shotgun (WGS) entry which is preliminary data.</text>
</comment>
<dbReference type="Proteomes" id="UP000222163">
    <property type="component" value="Unassembled WGS sequence"/>
</dbReference>
<reference evidence="1 2" key="1">
    <citation type="journal article" date="2016" name="Nat. Commun.">
        <title>Microbial interactions lead to rapid micro-scale successions on model marine particles.</title>
        <authorList>
            <person name="Datta M.S."/>
            <person name="Sliwerska E."/>
            <person name="Gore J."/>
            <person name="Polz M.F."/>
            <person name="Cordero O.X."/>
        </authorList>
    </citation>
    <scope>NUCLEOTIDE SEQUENCE [LARGE SCALE GENOMIC DNA]</scope>
    <source>
        <strain evidence="1 2">4G03</strain>
    </source>
</reference>
<protein>
    <submittedName>
        <fullName evidence="1">Uncharacterized protein</fullName>
    </submittedName>
</protein>
<gene>
    <name evidence="1" type="ORF">CSC81_13170</name>
</gene>
<proteinExistence type="predicted"/>
<name>A0A2G1BRW5_9FLAO</name>
<evidence type="ECO:0000313" key="1">
    <source>
        <dbReference type="EMBL" id="PHN96674.1"/>
    </source>
</evidence>
<accession>A0A2G1BRW5</accession>
<dbReference type="EMBL" id="PDUU01000013">
    <property type="protein sequence ID" value="PHN96674.1"/>
    <property type="molecule type" value="Genomic_DNA"/>
</dbReference>